<reference evidence="2" key="1">
    <citation type="journal article" date="2013" name="Nat. Commun.">
        <title>Whole-genome sequencing of Oryza brachyantha reveals mechanisms underlying Oryza genome evolution.</title>
        <authorList>
            <person name="Chen J."/>
            <person name="Huang Q."/>
            <person name="Gao D."/>
            <person name="Wang J."/>
            <person name="Lang Y."/>
            <person name="Liu T."/>
            <person name="Li B."/>
            <person name="Bai Z."/>
            <person name="Luis Goicoechea J."/>
            <person name="Liang C."/>
            <person name="Chen C."/>
            <person name="Zhang W."/>
            <person name="Sun S."/>
            <person name="Liao Y."/>
            <person name="Zhang X."/>
            <person name="Yang L."/>
            <person name="Song C."/>
            <person name="Wang M."/>
            <person name="Shi J."/>
            <person name="Liu G."/>
            <person name="Liu J."/>
            <person name="Zhou H."/>
            <person name="Zhou W."/>
            <person name="Yu Q."/>
            <person name="An N."/>
            <person name="Chen Y."/>
            <person name="Cai Q."/>
            <person name="Wang B."/>
            <person name="Liu B."/>
            <person name="Min J."/>
            <person name="Huang Y."/>
            <person name="Wu H."/>
            <person name="Li Z."/>
            <person name="Zhang Y."/>
            <person name="Yin Y."/>
            <person name="Song W."/>
            <person name="Jiang J."/>
            <person name="Jackson S.A."/>
            <person name="Wing R.A."/>
            <person name="Wang J."/>
            <person name="Chen M."/>
        </authorList>
    </citation>
    <scope>NUCLEOTIDE SEQUENCE [LARGE SCALE GENOMIC DNA]</scope>
    <source>
        <strain evidence="2">cv. IRGC 101232</strain>
    </source>
</reference>
<dbReference type="Gramene" id="OB08G19170.1">
    <property type="protein sequence ID" value="OB08G19170.1"/>
    <property type="gene ID" value="OB08G19170"/>
</dbReference>
<keyword evidence="1" id="KW-0812">Transmembrane</keyword>
<evidence type="ECO:0000313" key="3">
    <source>
        <dbReference type="Proteomes" id="UP000006038"/>
    </source>
</evidence>
<proteinExistence type="predicted"/>
<evidence type="ECO:0000313" key="2">
    <source>
        <dbReference type="EnsemblPlants" id="OB08G19170.1"/>
    </source>
</evidence>
<accession>J3MS38</accession>
<keyword evidence="1" id="KW-1133">Transmembrane helix</keyword>
<reference evidence="2" key="2">
    <citation type="submission" date="2013-04" db="UniProtKB">
        <authorList>
            <consortium name="EnsemblPlants"/>
        </authorList>
    </citation>
    <scope>IDENTIFICATION</scope>
</reference>
<name>J3MS38_ORYBR</name>
<dbReference type="Proteomes" id="UP000006038">
    <property type="component" value="Chromosome 8"/>
</dbReference>
<dbReference type="EnsemblPlants" id="OB08G19170.1">
    <property type="protein sequence ID" value="OB08G19170.1"/>
    <property type="gene ID" value="OB08G19170"/>
</dbReference>
<keyword evidence="3" id="KW-1185">Reference proteome</keyword>
<dbReference type="HOGENOM" id="CLU_1998416_0_0_1"/>
<protein>
    <submittedName>
        <fullName evidence="2">Uncharacterized protein</fullName>
    </submittedName>
</protein>
<evidence type="ECO:0000256" key="1">
    <source>
        <dbReference type="SAM" id="Phobius"/>
    </source>
</evidence>
<dbReference type="AlphaFoldDB" id="J3MS38"/>
<organism evidence="2">
    <name type="scientific">Oryza brachyantha</name>
    <name type="common">malo sina</name>
    <dbReference type="NCBI Taxonomy" id="4533"/>
    <lineage>
        <taxon>Eukaryota</taxon>
        <taxon>Viridiplantae</taxon>
        <taxon>Streptophyta</taxon>
        <taxon>Embryophyta</taxon>
        <taxon>Tracheophyta</taxon>
        <taxon>Spermatophyta</taxon>
        <taxon>Magnoliopsida</taxon>
        <taxon>Liliopsida</taxon>
        <taxon>Poales</taxon>
        <taxon>Poaceae</taxon>
        <taxon>BOP clade</taxon>
        <taxon>Oryzoideae</taxon>
        <taxon>Oryzeae</taxon>
        <taxon>Oryzinae</taxon>
        <taxon>Oryza</taxon>
    </lineage>
</organism>
<keyword evidence="1" id="KW-0472">Membrane</keyword>
<feature type="transmembrane region" description="Helical" evidence="1">
    <location>
        <begin position="27"/>
        <end position="47"/>
    </location>
</feature>
<sequence>TSTPKTIGSFLLNTVWHNLQNLGENSFFSTFFLLLFARVLNVCCKLVKNMVYYICHKDLYTRLFSKITGSRHHFDIKCQDSSILFLPLKHNIGLHDVFLAYWPYTEITEGNIHNRALQELGKSFQ</sequence>